<evidence type="ECO:0000259" key="2">
    <source>
        <dbReference type="Pfam" id="PF25583"/>
    </source>
</evidence>
<dbReference type="PANTHER" id="PTHR34580">
    <property type="match status" value="1"/>
</dbReference>
<dbReference type="InterPro" id="IPR026881">
    <property type="entry name" value="WYL_dom"/>
</dbReference>
<keyword evidence="4" id="KW-1185">Reference proteome</keyword>
<proteinExistence type="predicted"/>
<accession>A0ABM9NV07</accession>
<dbReference type="PROSITE" id="PS52050">
    <property type="entry name" value="WYL"/>
    <property type="match status" value="1"/>
</dbReference>
<dbReference type="Pfam" id="PF25583">
    <property type="entry name" value="WCX"/>
    <property type="match status" value="1"/>
</dbReference>
<dbReference type="RefSeq" id="WP_101901758.1">
    <property type="nucleotide sequence ID" value="NZ_OZ038524.1"/>
</dbReference>
<protein>
    <submittedName>
        <fullName evidence="3">Transcriptional regulator</fullName>
    </submittedName>
</protein>
<evidence type="ECO:0000313" key="4">
    <source>
        <dbReference type="Proteomes" id="UP001497514"/>
    </source>
</evidence>
<gene>
    <name evidence="3" type="ORF">TD3509T_0938</name>
</gene>
<feature type="domain" description="WYL" evidence="1">
    <location>
        <begin position="154"/>
        <end position="220"/>
    </location>
</feature>
<dbReference type="InterPro" id="IPR051534">
    <property type="entry name" value="CBASS_pafABC_assoc_protein"/>
</dbReference>
<dbReference type="Pfam" id="PF13280">
    <property type="entry name" value="WYL"/>
    <property type="match status" value="1"/>
</dbReference>
<organism evidence="3 4">
    <name type="scientific">Tenacibaculum dicentrarchi</name>
    <dbReference type="NCBI Taxonomy" id="669041"/>
    <lineage>
        <taxon>Bacteria</taxon>
        <taxon>Pseudomonadati</taxon>
        <taxon>Bacteroidota</taxon>
        <taxon>Flavobacteriia</taxon>
        <taxon>Flavobacteriales</taxon>
        <taxon>Flavobacteriaceae</taxon>
        <taxon>Tenacibaculum</taxon>
    </lineage>
</organism>
<dbReference type="Proteomes" id="UP001497514">
    <property type="component" value="Chromosome"/>
</dbReference>
<name>A0ABM9NV07_9FLAO</name>
<feature type="domain" description="WCX" evidence="2">
    <location>
        <begin position="252"/>
        <end position="328"/>
    </location>
</feature>
<reference evidence="3 4" key="1">
    <citation type="submission" date="2024-05" db="EMBL/GenBank/DDBJ databases">
        <authorList>
            <person name="Duchaud E."/>
        </authorList>
    </citation>
    <scope>NUCLEOTIDE SEQUENCE [LARGE SCALE GENOMIC DNA]</scope>
    <source>
        <strain evidence="3">Ena-SAMPLE-TAB-13-05-2024-13:56:06:370-140309</strain>
    </source>
</reference>
<evidence type="ECO:0000259" key="1">
    <source>
        <dbReference type="Pfam" id="PF13280"/>
    </source>
</evidence>
<sequence length="335" mass="39299">MAANKNALIRYKTIDECLRNNMKRWTLVDLITACSDALYEYEGKDVHVSKRTIQADIQLMRSDKLGYNAPIEVYERKYYRYSTTDYSIKNIPITNTDVKIMNEAIQVLRQFKDFSLFKEMDGVLQRLEDSVYASQKTNKAIIHLEKNEKLKGLEYIDPIYNAIQNKKVLHITYKSFKALTESKMTLHPQLLKEYNNRWFVLSLYKTKNITLALDRILNITIAENNSYKDLKINGDTYYKDVIGVTVSNTRAQRVQFWVDAINAPYVITKPFHNSQRIIKYTDDGGVIFNILVQINYELERLILGFGDAIEIQKPEFLRKRIIHKLNKAVNHYIEK</sequence>
<evidence type="ECO:0000313" key="3">
    <source>
        <dbReference type="EMBL" id="CAL2080074.1"/>
    </source>
</evidence>
<dbReference type="PANTHER" id="PTHR34580:SF9">
    <property type="entry name" value="SLL5097 PROTEIN"/>
    <property type="match status" value="1"/>
</dbReference>
<dbReference type="EMBL" id="OZ038524">
    <property type="protein sequence ID" value="CAL2080074.1"/>
    <property type="molecule type" value="Genomic_DNA"/>
</dbReference>
<dbReference type="InterPro" id="IPR057727">
    <property type="entry name" value="WCX_dom"/>
</dbReference>